<proteinExistence type="predicted"/>
<dbReference type="Proteomes" id="UP000218702">
    <property type="component" value="Chromosome"/>
</dbReference>
<dbReference type="REBASE" id="207226">
    <property type="entry name" value="Dco806ORF8600P"/>
</dbReference>
<dbReference type="EMBL" id="AP018316">
    <property type="protein sequence ID" value="BAZ84668.1"/>
    <property type="molecule type" value="Genomic_DNA"/>
</dbReference>
<evidence type="ECO:0000313" key="1">
    <source>
        <dbReference type="EMBL" id="BAZ84668.1"/>
    </source>
</evidence>
<evidence type="ECO:0000313" key="2">
    <source>
        <dbReference type="Proteomes" id="UP000218702"/>
    </source>
</evidence>
<dbReference type="OrthoDB" id="9149263at2"/>
<organism evidence="1 2">
    <name type="scientific">Dolichospermum compactum NIES-806</name>
    <dbReference type="NCBI Taxonomy" id="1973481"/>
    <lineage>
        <taxon>Bacteria</taxon>
        <taxon>Bacillati</taxon>
        <taxon>Cyanobacteriota</taxon>
        <taxon>Cyanophyceae</taxon>
        <taxon>Nostocales</taxon>
        <taxon>Aphanizomenonaceae</taxon>
        <taxon>Dolichospermum</taxon>
        <taxon>Dolichospermum compactum</taxon>
    </lineage>
</organism>
<dbReference type="Pfam" id="PF09569">
    <property type="entry name" value="RE_ScaI"/>
    <property type="match status" value="1"/>
</dbReference>
<name>A0A1Z4UZI6_9CYAN</name>
<reference evidence="1 2" key="1">
    <citation type="submission" date="2017-06" db="EMBL/GenBank/DDBJ databases">
        <title>Genome sequencing of cyanobaciteial culture collection at National Institute for Environmental Studies (NIES).</title>
        <authorList>
            <person name="Hirose Y."/>
            <person name="Shimura Y."/>
            <person name="Fujisawa T."/>
            <person name="Nakamura Y."/>
            <person name="Kawachi M."/>
        </authorList>
    </citation>
    <scope>NUCLEOTIDE SEQUENCE [LARGE SCALE GENOMIC DNA]</scope>
    <source>
        <strain evidence="1 2">NIES-806</strain>
    </source>
</reference>
<gene>
    <name evidence="1" type="ORF">NIES806_08590</name>
</gene>
<dbReference type="AlphaFoldDB" id="A0A1Z4UZI6"/>
<protein>
    <submittedName>
        <fullName evidence="1">Uncharacterized protein</fullName>
    </submittedName>
</protein>
<dbReference type="InterPro" id="IPR019069">
    <property type="entry name" value="Restrct_endonuc_II_ScaI"/>
</dbReference>
<accession>A0A1Z4UZI6</accession>
<keyword evidence="2" id="KW-1185">Reference proteome</keyword>
<dbReference type="RefSeq" id="WP_052149936.1">
    <property type="nucleotide sequence ID" value="NZ_AP018316.1"/>
</dbReference>
<dbReference type="KEGG" id="dcm:NIES806_08590"/>
<sequence length="276" mass="31945">MVFPYASIPVEKWADKTKELIEEHPLKPNVIREVALKSWQLLWQTKIGEEDTYLSLAEIDPPAIMVGYFFEKLFAKELQKRYPEEWRGTQSKDEKDIVYLKDTRYSIEIKTSGQLGTKIFGNRSYGQKAKDENNGELTKKEKSGYYITANFYQQSLTLLRFGWIDHEDWNAQKSATGQASGLDQKVYEHKLFTITGEYILDSPVNLLCKVGDVIANEMNKEGIKIIQELSDYQGNNQTVKKAKAQEKYHNILKLNSGIEKFALGKNIINSVWWWLT</sequence>